<protein>
    <submittedName>
        <fullName evidence="1">Uncharacterized protein</fullName>
    </submittedName>
</protein>
<dbReference type="PANTHER" id="PTHR31973:SF189">
    <property type="entry name" value="TRANSPOSASE, MUDR, PLANT, MULE TRANSPOSASE DOMAIN PROTEIN-RELATED"/>
    <property type="match status" value="1"/>
</dbReference>
<reference evidence="1 2" key="1">
    <citation type="journal article" date="2017" name="Nat. Commun.">
        <title>Genome assembly with in vitro proximity ligation data and whole-genome triplication in lettuce.</title>
        <authorList>
            <person name="Reyes-Chin-Wo S."/>
            <person name="Wang Z."/>
            <person name="Yang X."/>
            <person name="Kozik A."/>
            <person name="Arikit S."/>
            <person name="Song C."/>
            <person name="Xia L."/>
            <person name="Froenicke L."/>
            <person name="Lavelle D.O."/>
            <person name="Truco M.J."/>
            <person name="Xia R."/>
            <person name="Zhu S."/>
            <person name="Xu C."/>
            <person name="Xu H."/>
            <person name="Xu X."/>
            <person name="Cox K."/>
            <person name="Korf I."/>
            <person name="Meyers B.C."/>
            <person name="Michelmore R.W."/>
        </authorList>
    </citation>
    <scope>NUCLEOTIDE SEQUENCE [LARGE SCALE GENOMIC DNA]</scope>
    <source>
        <strain evidence="2">cv. Salinas</strain>
        <tissue evidence="1">Seedlings</tissue>
    </source>
</reference>
<keyword evidence="2" id="KW-1185">Reference proteome</keyword>
<dbReference type="EMBL" id="NBSK02000006">
    <property type="protein sequence ID" value="KAJ0199336.1"/>
    <property type="molecule type" value="Genomic_DNA"/>
</dbReference>
<organism evidence="1 2">
    <name type="scientific">Lactuca sativa</name>
    <name type="common">Garden lettuce</name>
    <dbReference type="NCBI Taxonomy" id="4236"/>
    <lineage>
        <taxon>Eukaryota</taxon>
        <taxon>Viridiplantae</taxon>
        <taxon>Streptophyta</taxon>
        <taxon>Embryophyta</taxon>
        <taxon>Tracheophyta</taxon>
        <taxon>Spermatophyta</taxon>
        <taxon>Magnoliopsida</taxon>
        <taxon>eudicotyledons</taxon>
        <taxon>Gunneridae</taxon>
        <taxon>Pentapetalae</taxon>
        <taxon>asterids</taxon>
        <taxon>campanulids</taxon>
        <taxon>Asterales</taxon>
        <taxon>Asteraceae</taxon>
        <taxon>Cichorioideae</taxon>
        <taxon>Cichorieae</taxon>
        <taxon>Lactucinae</taxon>
        <taxon>Lactuca</taxon>
    </lineage>
</organism>
<accession>A0A9R1V4A6</accession>
<name>A0A9R1V4A6_LACSA</name>
<evidence type="ECO:0000313" key="2">
    <source>
        <dbReference type="Proteomes" id="UP000235145"/>
    </source>
</evidence>
<evidence type="ECO:0000313" key="1">
    <source>
        <dbReference type="EMBL" id="KAJ0199336.1"/>
    </source>
</evidence>
<sequence length="151" mass="17465">MKLDVNCMSGGNNFFSKFYVFFDGLKKGLQNGCRKIIGQNGFSLKIFVKWSCYVLLEGMQIIRFILLHGQIGLTEVVKELLPYAEDRQCAKLIIQNLKKMFSGARYETIFLKDSKASTKEDFKVSMKYLEVLNPSAHKYLMDNDPKTWLRV</sequence>
<gene>
    <name evidence="1" type="ORF">LSAT_V11C600328770</name>
</gene>
<dbReference type="Proteomes" id="UP000235145">
    <property type="component" value="Unassembled WGS sequence"/>
</dbReference>
<proteinExistence type="predicted"/>
<comment type="caution">
    <text evidence="1">The sequence shown here is derived from an EMBL/GenBank/DDBJ whole genome shotgun (WGS) entry which is preliminary data.</text>
</comment>
<dbReference type="AlphaFoldDB" id="A0A9R1V4A6"/>
<dbReference type="PANTHER" id="PTHR31973">
    <property type="entry name" value="POLYPROTEIN, PUTATIVE-RELATED"/>
    <property type="match status" value="1"/>
</dbReference>